<dbReference type="Proteomes" id="UP000334380">
    <property type="component" value="Unassembled WGS sequence"/>
</dbReference>
<organism evidence="1 2">
    <name type="scientific">Pandoraea terrigena</name>
    <dbReference type="NCBI Taxonomy" id="2508292"/>
    <lineage>
        <taxon>Bacteria</taxon>
        <taxon>Pseudomonadati</taxon>
        <taxon>Pseudomonadota</taxon>
        <taxon>Betaproteobacteria</taxon>
        <taxon>Burkholderiales</taxon>
        <taxon>Burkholderiaceae</taxon>
        <taxon>Pandoraea</taxon>
    </lineage>
</organism>
<accession>A0A5E4TYH8</accession>
<proteinExistence type="predicted"/>
<reference evidence="1 2" key="1">
    <citation type="submission" date="2019-08" db="EMBL/GenBank/DDBJ databases">
        <authorList>
            <person name="Peeters C."/>
        </authorList>
    </citation>
    <scope>NUCLEOTIDE SEQUENCE [LARGE SCALE GENOMIC DNA]</scope>
    <source>
        <strain evidence="1 2">LMG 31013</strain>
    </source>
</reference>
<sequence>MRPRCEPSAAHLPYHRPCVKIVPSRYLITDGVIALAVDAGLGSIRNQTGLFGTIGGVVLEPLGPLEQCWSRARDLQDAGASRAIARPRATRRVIPKSGAPTTRRPVGAPLAQTPSGDAFRSFVDQPVPYGVVDQFRMIVESELVLDMCNV</sequence>
<keyword evidence="2" id="KW-1185">Reference proteome</keyword>
<evidence type="ECO:0000313" key="1">
    <source>
        <dbReference type="EMBL" id="VVD92930.1"/>
    </source>
</evidence>
<evidence type="ECO:0000313" key="2">
    <source>
        <dbReference type="Proteomes" id="UP000334380"/>
    </source>
</evidence>
<name>A0A5E4TYH8_9BURK</name>
<dbReference type="AlphaFoldDB" id="A0A5E4TYH8"/>
<dbReference type="EMBL" id="CABPRU010000003">
    <property type="protein sequence ID" value="VVD92930.1"/>
    <property type="molecule type" value="Genomic_DNA"/>
</dbReference>
<protein>
    <submittedName>
        <fullName evidence="1">Uncharacterized protein</fullName>
    </submittedName>
</protein>
<gene>
    <name evidence="1" type="ORF">PTE31013_01733</name>
</gene>